<dbReference type="HAMAP" id="MF_00386">
    <property type="entry name" value="UPF0161_YidD"/>
    <property type="match status" value="1"/>
</dbReference>
<dbReference type="EMBL" id="PENH01000001">
    <property type="protein sequence ID" value="PJI25754.1"/>
    <property type="molecule type" value="Genomic_DNA"/>
</dbReference>
<organism evidence="2 3">
    <name type="scientific">Prevotella intermedia</name>
    <dbReference type="NCBI Taxonomy" id="28131"/>
    <lineage>
        <taxon>Bacteria</taxon>
        <taxon>Pseudomonadati</taxon>
        <taxon>Bacteroidota</taxon>
        <taxon>Bacteroidia</taxon>
        <taxon>Bacteroidales</taxon>
        <taxon>Prevotellaceae</taxon>
        <taxon>Prevotella</taxon>
    </lineage>
</organism>
<keyword evidence="1" id="KW-0472">Membrane</keyword>
<name>A0A2M8TP98_PREIN</name>
<evidence type="ECO:0000313" key="3">
    <source>
        <dbReference type="Proteomes" id="UP000231201"/>
    </source>
</evidence>
<evidence type="ECO:0000256" key="1">
    <source>
        <dbReference type="HAMAP-Rule" id="MF_00386"/>
    </source>
</evidence>
<dbReference type="Proteomes" id="UP000231201">
    <property type="component" value="Unassembled WGS sequence"/>
</dbReference>
<dbReference type="PANTHER" id="PTHR33383:SF1">
    <property type="entry name" value="MEMBRANE PROTEIN INSERTION EFFICIENCY FACTOR-RELATED"/>
    <property type="match status" value="1"/>
</dbReference>
<proteinExistence type="inferred from homology"/>
<accession>A0A2M8TP98</accession>
<dbReference type="NCBIfam" id="TIGR00278">
    <property type="entry name" value="membrane protein insertion efficiency factor YidD"/>
    <property type="match status" value="1"/>
</dbReference>
<comment type="subcellular location">
    <subcellularLocation>
        <location evidence="1">Cell membrane</location>
        <topology evidence="1">Peripheral membrane protein</topology>
        <orientation evidence="1">Cytoplasmic side</orientation>
    </subcellularLocation>
</comment>
<dbReference type="AlphaFoldDB" id="A0A2M8TP98"/>
<dbReference type="SMART" id="SM01234">
    <property type="entry name" value="Haemolytic"/>
    <property type="match status" value="1"/>
</dbReference>
<comment type="function">
    <text evidence="1">Could be involved in insertion of integral membrane proteins into the membrane.</text>
</comment>
<sequence length="82" mass="9402">MTFQKVLHAVSRLPSWLLIVPILFYQRFVTPFTPPSCRFTPTCSEYAKQALMKHGPIKGLRLAIWRILRCNPWGGSGYDPVP</sequence>
<dbReference type="Pfam" id="PF01809">
    <property type="entry name" value="YidD"/>
    <property type="match status" value="1"/>
</dbReference>
<dbReference type="InterPro" id="IPR002696">
    <property type="entry name" value="Membr_insert_effic_factor_YidD"/>
</dbReference>
<protein>
    <recommendedName>
        <fullName evidence="1">Putative membrane protein insertion efficiency factor</fullName>
    </recommendedName>
</protein>
<keyword evidence="1" id="KW-1003">Cell membrane</keyword>
<dbReference type="PANTHER" id="PTHR33383">
    <property type="entry name" value="MEMBRANE PROTEIN INSERTION EFFICIENCY FACTOR-RELATED"/>
    <property type="match status" value="1"/>
</dbReference>
<gene>
    <name evidence="2" type="ORF">CTM59_06740</name>
</gene>
<reference evidence="2 3" key="1">
    <citation type="submission" date="2017-11" db="EMBL/GenBank/DDBJ databases">
        <title>Genome sequencing of Prevotella intermedia KCOM 2833.</title>
        <authorList>
            <person name="Kook J.-K."/>
            <person name="Park S.-N."/>
            <person name="Lim Y.K."/>
        </authorList>
    </citation>
    <scope>NUCLEOTIDE SEQUENCE [LARGE SCALE GENOMIC DNA]</scope>
    <source>
        <strain evidence="2 3">KCOM 2833</strain>
    </source>
</reference>
<comment type="caution">
    <text evidence="2">The sequence shown here is derived from an EMBL/GenBank/DDBJ whole genome shotgun (WGS) entry which is preliminary data.</text>
</comment>
<evidence type="ECO:0000313" key="2">
    <source>
        <dbReference type="EMBL" id="PJI25754.1"/>
    </source>
</evidence>
<comment type="similarity">
    <text evidence="1">Belongs to the UPF0161 family.</text>
</comment>
<dbReference type="GO" id="GO:0005886">
    <property type="term" value="C:plasma membrane"/>
    <property type="evidence" value="ECO:0007669"/>
    <property type="project" value="UniProtKB-SubCell"/>
</dbReference>
<dbReference type="RefSeq" id="WP_088438546.1">
    <property type="nucleotide sequence ID" value="NZ_NHRV01000001.1"/>
</dbReference>